<dbReference type="InterPro" id="IPR002051">
    <property type="entry name" value="Haem_Oase"/>
</dbReference>
<proteinExistence type="predicted"/>
<dbReference type="Gene3D" id="1.20.910.10">
    <property type="entry name" value="Heme oxygenase-like"/>
    <property type="match status" value="1"/>
</dbReference>
<keyword evidence="3" id="KW-0408">Iron</keyword>
<reference evidence="4 5" key="1">
    <citation type="journal article" date="2019" name="Int. J. Syst. Evol. Microbiol.">
        <title>The Global Catalogue of Microorganisms (GCM) 10K type strain sequencing project: providing services to taxonomists for standard genome sequencing and annotation.</title>
        <authorList>
            <consortium name="The Broad Institute Genomics Platform"/>
            <consortium name="The Broad Institute Genome Sequencing Center for Infectious Disease"/>
            <person name="Wu L."/>
            <person name="Ma J."/>
        </authorList>
    </citation>
    <scope>NUCLEOTIDE SEQUENCE [LARGE SCALE GENOMIC DNA]</scope>
    <source>
        <strain evidence="4 5">JCM 12140</strain>
    </source>
</reference>
<dbReference type="SUPFAM" id="SSF48613">
    <property type="entry name" value="Heme oxygenase-like"/>
    <property type="match status" value="1"/>
</dbReference>
<dbReference type="PANTHER" id="PTHR10720">
    <property type="entry name" value="HEME OXYGENASE"/>
    <property type="match status" value="1"/>
</dbReference>
<dbReference type="PIRSF" id="PIRSF000343">
    <property type="entry name" value="Haem_Oase"/>
    <property type="match status" value="1"/>
</dbReference>
<evidence type="ECO:0000256" key="1">
    <source>
        <dbReference type="ARBA" id="ARBA00022617"/>
    </source>
</evidence>
<accession>A0ABN1ZD21</accession>
<name>A0ABN1ZD21_9MICO</name>
<dbReference type="EMBL" id="BAAAJX010000006">
    <property type="protein sequence ID" value="GAA1493510.1"/>
    <property type="molecule type" value="Genomic_DNA"/>
</dbReference>
<gene>
    <name evidence="4" type="ORF">GCM10009627_18560</name>
</gene>
<comment type="caution">
    <text evidence="4">The sequence shown here is derived from an EMBL/GenBank/DDBJ whole genome shotgun (WGS) entry which is preliminary data.</text>
</comment>
<evidence type="ECO:0000313" key="5">
    <source>
        <dbReference type="Proteomes" id="UP001501742"/>
    </source>
</evidence>
<dbReference type="InterPro" id="IPR016053">
    <property type="entry name" value="Haem_Oase-like"/>
</dbReference>
<organism evidence="4 5">
    <name type="scientific">Curtobacterium herbarum</name>
    <dbReference type="NCBI Taxonomy" id="150122"/>
    <lineage>
        <taxon>Bacteria</taxon>
        <taxon>Bacillati</taxon>
        <taxon>Actinomycetota</taxon>
        <taxon>Actinomycetes</taxon>
        <taxon>Micrococcales</taxon>
        <taxon>Microbacteriaceae</taxon>
        <taxon>Curtobacterium</taxon>
    </lineage>
</organism>
<dbReference type="Proteomes" id="UP001501742">
    <property type="component" value="Unassembled WGS sequence"/>
</dbReference>
<sequence>MSTNVVPFSEALRVRTRRSHGVSAGHGFMHDLVEGRCDVADYATLLGQYAFVYDALECAADRMADHPVAAPFVTSRLTRMPGIRADLEYLVGPDWDELLTPLPATTAYVRRLNEVAATWPGGFVAHHYTRYLGDLTGGHAIGRLLADQFGFETNGVLLWIFDQVADPAAFTDTYRAELDAAPWSDEERERVIAEVELAYRLDAGLLAAVDGMRLPSALADPARAEPALADPA</sequence>
<dbReference type="PANTHER" id="PTHR10720:SF0">
    <property type="entry name" value="HEME OXYGENASE"/>
    <property type="match status" value="1"/>
</dbReference>
<evidence type="ECO:0000256" key="3">
    <source>
        <dbReference type="ARBA" id="ARBA00023004"/>
    </source>
</evidence>
<dbReference type="InterPro" id="IPR016084">
    <property type="entry name" value="Haem_Oase-like_multi-hlx"/>
</dbReference>
<dbReference type="PRINTS" id="PR00088">
    <property type="entry name" value="HAEMOXYGNASE"/>
</dbReference>
<dbReference type="RefSeq" id="WP_204608028.1">
    <property type="nucleotide sequence ID" value="NZ_BAAAJX010000006.1"/>
</dbReference>
<evidence type="ECO:0000313" key="4">
    <source>
        <dbReference type="EMBL" id="GAA1493510.1"/>
    </source>
</evidence>
<dbReference type="Pfam" id="PF01126">
    <property type="entry name" value="Heme_oxygenase"/>
    <property type="match status" value="1"/>
</dbReference>
<keyword evidence="5" id="KW-1185">Reference proteome</keyword>
<keyword evidence="2" id="KW-0479">Metal-binding</keyword>
<dbReference type="CDD" id="cd19165">
    <property type="entry name" value="HemeO"/>
    <property type="match status" value="1"/>
</dbReference>
<keyword evidence="1" id="KW-0349">Heme</keyword>
<evidence type="ECO:0000256" key="2">
    <source>
        <dbReference type="ARBA" id="ARBA00022723"/>
    </source>
</evidence>
<protein>
    <submittedName>
        <fullName evidence="4">Biliverdin-producing heme oxygenase</fullName>
    </submittedName>
</protein>